<name>A0A220US37_9GAMM</name>
<evidence type="ECO:0000313" key="3">
    <source>
        <dbReference type="Proteomes" id="UP000198367"/>
    </source>
</evidence>
<proteinExistence type="predicted"/>
<feature type="transmembrane region" description="Helical" evidence="1">
    <location>
        <begin position="103"/>
        <end position="125"/>
    </location>
</feature>
<dbReference type="KEGG" id="sbj:CF168_17360"/>
<dbReference type="EMBL" id="CP022358">
    <property type="protein sequence ID" value="ASK70483.1"/>
    <property type="molecule type" value="Genomic_DNA"/>
</dbReference>
<dbReference type="Proteomes" id="UP000198367">
    <property type="component" value="Chromosome"/>
</dbReference>
<reference evidence="2 3" key="1">
    <citation type="submission" date="2017-07" db="EMBL/GenBank/DDBJ databases">
        <title>Phenotypical and genomic characterization of a clinical isolate of Shewanella bicestrii sp. nov. producing an extended-spectrum beta-lactamase and a new oxacillinase variant.</title>
        <authorList>
            <person name="Jousset A.B."/>
            <person name="Bonnin R.A."/>
            <person name="Girlich D."/>
            <person name="Dabos L."/>
            <person name="Potron A."/>
            <person name="Dortet L."/>
            <person name="Glaser P."/>
            <person name="Naas T."/>
        </authorList>
    </citation>
    <scope>NUCLEOTIDE SEQUENCE [LARGE SCALE GENOMIC DNA]</scope>
    <source>
        <strain evidence="2 3">JAB-1</strain>
    </source>
</reference>
<evidence type="ECO:0000256" key="1">
    <source>
        <dbReference type="SAM" id="Phobius"/>
    </source>
</evidence>
<feature type="transmembrane region" description="Helical" evidence="1">
    <location>
        <begin position="47"/>
        <end position="65"/>
    </location>
</feature>
<dbReference type="AlphaFoldDB" id="A0A220US37"/>
<keyword evidence="1" id="KW-0812">Transmembrane</keyword>
<keyword evidence="1" id="KW-1133">Transmembrane helix</keyword>
<gene>
    <name evidence="2" type="ORF">CF168_17360</name>
</gene>
<feature type="transmembrane region" description="Helical" evidence="1">
    <location>
        <begin position="72"/>
        <end position="91"/>
    </location>
</feature>
<sequence>MSTSRPWIIPLKWILIATFLSSVLHYVDNILFFAHYPEPNWLNPKLVDLFWFVMTPLAPLGFYVIKKGHHHIGAAILIVYGVCNILTLGHYNYAPINSIAMKIHLFIALEAIMGCILIGYILLLYKNSLRIVAR</sequence>
<keyword evidence="1" id="KW-0472">Membrane</keyword>
<dbReference type="RefSeq" id="WP_089068469.1">
    <property type="nucleotide sequence ID" value="NZ_CP022358.1"/>
</dbReference>
<evidence type="ECO:0000313" key="2">
    <source>
        <dbReference type="EMBL" id="ASK70483.1"/>
    </source>
</evidence>
<protein>
    <submittedName>
        <fullName evidence="2">Uncharacterized protein</fullName>
    </submittedName>
</protein>
<feature type="transmembrane region" description="Helical" evidence="1">
    <location>
        <begin position="7"/>
        <end position="27"/>
    </location>
</feature>
<accession>A0A220US37</accession>
<organism evidence="2 3">
    <name type="scientific">Shewanella bicestrii</name>
    <dbReference type="NCBI Taxonomy" id="2018305"/>
    <lineage>
        <taxon>Bacteria</taxon>
        <taxon>Pseudomonadati</taxon>
        <taxon>Pseudomonadota</taxon>
        <taxon>Gammaproteobacteria</taxon>
        <taxon>Alteromonadales</taxon>
        <taxon>Shewanellaceae</taxon>
        <taxon>Shewanella</taxon>
    </lineage>
</organism>
<keyword evidence="3" id="KW-1185">Reference proteome</keyword>